<feature type="signal peptide" evidence="2">
    <location>
        <begin position="1"/>
        <end position="25"/>
    </location>
</feature>
<dbReference type="EMBL" id="CAADFT010000088">
    <property type="protein sequence ID" value="VFK47611.1"/>
    <property type="molecule type" value="Genomic_DNA"/>
</dbReference>
<sequence length="72" mass="7883">MRPLLFLSVLTIVILGAACAGPETARENVPQERTDQEITPEKNPTSPTPARIDRDLSAPRTHHLRTIPFGAP</sequence>
<feature type="chain" id="PRO_5019270058" evidence="2">
    <location>
        <begin position="26"/>
        <end position="72"/>
    </location>
</feature>
<organism evidence="3">
    <name type="scientific">Candidatus Kentrum sp. TC</name>
    <dbReference type="NCBI Taxonomy" id="2126339"/>
    <lineage>
        <taxon>Bacteria</taxon>
        <taxon>Pseudomonadati</taxon>
        <taxon>Pseudomonadota</taxon>
        <taxon>Gammaproteobacteria</taxon>
        <taxon>Candidatus Kentrum</taxon>
    </lineage>
</organism>
<evidence type="ECO:0000256" key="2">
    <source>
        <dbReference type="SAM" id="SignalP"/>
    </source>
</evidence>
<gene>
    <name evidence="3" type="ORF">BECKTC1821E_GA0114239_10886</name>
</gene>
<dbReference type="AlphaFoldDB" id="A0A450Z1E2"/>
<name>A0A450Z1E2_9GAMM</name>
<evidence type="ECO:0000313" key="3">
    <source>
        <dbReference type="EMBL" id="VFK47611.1"/>
    </source>
</evidence>
<evidence type="ECO:0000256" key="1">
    <source>
        <dbReference type="SAM" id="MobiDB-lite"/>
    </source>
</evidence>
<keyword evidence="2" id="KW-0732">Signal</keyword>
<protein>
    <submittedName>
        <fullName evidence="3">Uncharacterized protein</fullName>
    </submittedName>
</protein>
<accession>A0A450Z1E2</accession>
<dbReference type="PROSITE" id="PS51257">
    <property type="entry name" value="PROKAR_LIPOPROTEIN"/>
    <property type="match status" value="1"/>
</dbReference>
<proteinExistence type="predicted"/>
<feature type="compositionally biased region" description="Basic and acidic residues" evidence="1">
    <location>
        <begin position="24"/>
        <end position="40"/>
    </location>
</feature>
<feature type="region of interest" description="Disordered" evidence="1">
    <location>
        <begin position="22"/>
        <end position="72"/>
    </location>
</feature>
<reference evidence="3" key="1">
    <citation type="submission" date="2019-02" db="EMBL/GenBank/DDBJ databases">
        <authorList>
            <person name="Gruber-Vodicka R. H."/>
            <person name="Seah K. B. B."/>
        </authorList>
    </citation>
    <scope>NUCLEOTIDE SEQUENCE</scope>
    <source>
        <strain evidence="3">BECK_BZ125</strain>
    </source>
</reference>